<name>A0A1D7U819_9HYPH</name>
<dbReference type="RefSeq" id="WP_069692689.1">
    <property type="nucleotide sequence ID" value="NZ_CP017147.1"/>
</dbReference>
<dbReference type="OrthoDB" id="8454620at2"/>
<organism evidence="1 2">
    <name type="scientific">Bosea vaviloviae</name>
    <dbReference type="NCBI Taxonomy" id="1526658"/>
    <lineage>
        <taxon>Bacteria</taxon>
        <taxon>Pseudomonadati</taxon>
        <taxon>Pseudomonadota</taxon>
        <taxon>Alphaproteobacteria</taxon>
        <taxon>Hyphomicrobiales</taxon>
        <taxon>Boseaceae</taxon>
        <taxon>Bosea</taxon>
    </lineage>
</organism>
<accession>A0A1D7U819</accession>
<evidence type="ECO:0000313" key="1">
    <source>
        <dbReference type="EMBL" id="AOO83489.1"/>
    </source>
</evidence>
<protein>
    <submittedName>
        <fullName evidence="1">Uncharacterized protein</fullName>
    </submittedName>
</protein>
<dbReference type="KEGG" id="bvv:BHK69_26330"/>
<evidence type="ECO:0000313" key="2">
    <source>
        <dbReference type="Proteomes" id="UP000094969"/>
    </source>
</evidence>
<keyword evidence="2" id="KW-1185">Reference proteome</keyword>
<dbReference type="Proteomes" id="UP000094969">
    <property type="component" value="Chromosome"/>
</dbReference>
<reference evidence="1 2" key="1">
    <citation type="journal article" date="2015" name="Antonie Van Leeuwenhoek">
        <title>Bosea vaviloviae sp. nov., a new species of slow-growing rhizobia isolated from nodules of the relict species Vavilovia formosa (Stev.) Fed.</title>
        <authorList>
            <person name="Safronova V.I."/>
            <person name="Kuznetsova I.G."/>
            <person name="Sazanova A.L."/>
            <person name="Kimeklis A.K."/>
            <person name="Belimov A.A."/>
            <person name="Andronov E.E."/>
            <person name="Pinaev A.G."/>
            <person name="Chizhevskaya E.P."/>
            <person name="Pukhaev A.R."/>
            <person name="Popov K.P."/>
            <person name="Willems A."/>
            <person name="Tikhonovich I.A."/>
        </authorList>
    </citation>
    <scope>NUCLEOTIDE SEQUENCE [LARGE SCALE GENOMIC DNA]</scope>
    <source>
        <strain evidence="1 2">Vaf18</strain>
    </source>
</reference>
<sequence length="77" mass="8411">MGQAKPFQPELDTTSHLFLVGRSTAGFWVARDLEGRSEGIFRDKKDAVRFALFEGGHANAVMLSPNAVEPSFGMGVR</sequence>
<dbReference type="EMBL" id="CP017147">
    <property type="protein sequence ID" value="AOO83489.1"/>
    <property type="molecule type" value="Genomic_DNA"/>
</dbReference>
<dbReference type="AlphaFoldDB" id="A0A1D7U819"/>
<proteinExistence type="predicted"/>
<gene>
    <name evidence="1" type="ORF">BHK69_26330</name>
</gene>